<accession>A0A1H9EVF9</accession>
<sequence length="411" mass="45660">MSVVTVAVLVVLWRWIDGLALTDPEKRATTQLDALKLAASIVVGGGGLFALYLAARRQHTQELELDARQAELAQRDRIQAHAEQVAETNRLHAERIAADTYADAAARRITELYAKSVEQLGSDKAPVRLGGLYALERLGQDNPDRPALRQTVVDVLCAYLRMPFTLPGDRPSDDADEQVRARYDERTQEREVRLTAQRILAAHLRPDLDFDQQDMTFWLDIDLDLTGATLMDFRLTGCRVRQATFDAVWFVEHASFREAVFEGDGMFDGAVFSDGTSFDGATFHGFAGFVNVQFDNVGFSTAKFSKGAMFGSAVFQRDVRFGDVVFEQTAWFRGARFAGSAQFARVIFGKNADFDGVQFIGDVVLDECAVRHPTPIASRWPDGWRTAEKQAAPGGRSGTWHRVARVDSVDT</sequence>
<dbReference type="OrthoDB" id="8440251at2"/>
<dbReference type="Pfam" id="PF13576">
    <property type="entry name" value="Pentapeptide_3"/>
    <property type="match status" value="2"/>
</dbReference>
<organism evidence="1 2">
    <name type="scientific">Lentzea flaviverrucosa</name>
    <dbReference type="NCBI Taxonomy" id="200379"/>
    <lineage>
        <taxon>Bacteria</taxon>
        <taxon>Bacillati</taxon>
        <taxon>Actinomycetota</taxon>
        <taxon>Actinomycetes</taxon>
        <taxon>Pseudonocardiales</taxon>
        <taxon>Pseudonocardiaceae</taxon>
        <taxon>Lentzea</taxon>
    </lineage>
</organism>
<dbReference type="Proteomes" id="UP000199028">
    <property type="component" value="Unassembled WGS sequence"/>
</dbReference>
<reference evidence="2" key="1">
    <citation type="submission" date="2016-10" db="EMBL/GenBank/DDBJ databases">
        <authorList>
            <person name="Varghese N."/>
            <person name="Submissions S."/>
        </authorList>
    </citation>
    <scope>NUCLEOTIDE SEQUENCE [LARGE SCALE GENOMIC DNA]</scope>
    <source>
        <strain evidence="2">CGMCC 4.578</strain>
    </source>
</reference>
<dbReference type="InterPro" id="IPR001646">
    <property type="entry name" value="5peptide_repeat"/>
</dbReference>
<dbReference type="RefSeq" id="WP_090063713.1">
    <property type="nucleotide sequence ID" value="NZ_FOFT01000002.1"/>
</dbReference>
<name>A0A1H9EVF9_9PSEU</name>
<dbReference type="AlphaFoldDB" id="A0A1H9EVF9"/>
<keyword evidence="2" id="KW-1185">Reference proteome</keyword>
<protein>
    <submittedName>
        <fullName evidence="1">Pentapeptide repeat-containing protein</fullName>
    </submittedName>
</protein>
<gene>
    <name evidence="1" type="ORF">SAMN05216195_10280</name>
</gene>
<dbReference type="Gene3D" id="2.160.20.80">
    <property type="entry name" value="E3 ubiquitin-protein ligase SopA"/>
    <property type="match status" value="1"/>
</dbReference>
<proteinExistence type="predicted"/>
<evidence type="ECO:0000313" key="2">
    <source>
        <dbReference type="Proteomes" id="UP000199028"/>
    </source>
</evidence>
<dbReference type="SUPFAM" id="SSF141571">
    <property type="entry name" value="Pentapeptide repeat-like"/>
    <property type="match status" value="1"/>
</dbReference>
<evidence type="ECO:0000313" key="1">
    <source>
        <dbReference type="EMBL" id="SEQ29567.1"/>
    </source>
</evidence>
<dbReference type="EMBL" id="FOFT01000002">
    <property type="protein sequence ID" value="SEQ29567.1"/>
    <property type="molecule type" value="Genomic_DNA"/>
</dbReference>